<dbReference type="EMBL" id="BGPR01138707">
    <property type="protein sequence ID" value="GBN62734.1"/>
    <property type="molecule type" value="Genomic_DNA"/>
</dbReference>
<feature type="domain" description="Reverse transcriptase" evidence="8">
    <location>
        <begin position="573"/>
        <end position="753"/>
    </location>
</feature>
<feature type="non-terminal residue" evidence="11">
    <location>
        <position position="1130"/>
    </location>
</feature>
<dbReference type="InterPro" id="IPR000477">
    <property type="entry name" value="RT_dom"/>
</dbReference>
<keyword evidence="4" id="KW-0540">Nuclease</keyword>
<dbReference type="GO" id="GO:0004519">
    <property type="term" value="F:endonuclease activity"/>
    <property type="evidence" value="ECO:0007669"/>
    <property type="project" value="UniProtKB-KW"/>
</dbReference>
<dbReference type="Pfam" id="PF00078">
    <property type="entry name" value="RVT_1"/>
    <property type="match status" value="1"/>
</dbReference>
<evidence type="ECO:0000313" key="9">
    <source>
        <dbReference type="EMBL" id="GBN62705.1"/>
    </source>
</evidence>
<evidence type="ECO:0000256" key="7">
    <source>
        <dbReference type="ARBA" id="ARBA00022918"/>
    </source>
</evidence>
<evidence type="ECO:0000256" key="3">
    <source>
        <dbReference type="ARBA" id="ARBA00022695"/>
    </source>
</evidence>
<dbReference type="CDD" id="cd01647">
    <property type="entry name" value="RT_LTR"/>
    <property type="match status" value="1"/>
</dbReference>
<protein>
    <recommendedName>
        <fullName evidence="1">RNA-directed DNA polymerase</fullName>
        <ecNumber evidence="1">2.7.7.49</ecNumber>
    </recommendedName>
</protein>
<dbReference type="PANTHER" id="PTHR37984">
    <property type="entry name" value="PROTEIN CBG26694"/>
    <property type="match status" value="1"/>
</dbReference>
<evidence type="ECO:0000256" key="2">
    <source>
        <dbReference type="ARBA" id="ARBA00022679"/>
    </source>
</evidence>
<keyword evidence="2" id="KW-0808">Transferase</keyword>
<keyword evidence="5" id="KW-0255">Endonuclease</keyword>
<dbReference type="PANTHER" id="PTHR37984:SF5">
    <property type="entry name" value="PROTEIN NYNRIN-LIKE"/>
    <property type="match status" value="1"/>
</dbReference>
<dbReference type="PROSITE" id="PS50878">
    <property type="entry name" value="RT_POL"/>
    <property type="match status" value="1"/>
</dbReference>
<evidence type="ECO:0000313" key="13">
    <source>
        <dbReference type="Proteomes" id="UP000499080"/>
    </source>
</evidence>
<dbReference type="SUPFAM" id="SSF56672">
    <property type="entry name" value="DNA/RNA polymerases"/>
    <property type="match status" value="1"/>
</dbReference>
<sequence length="1130" mass="129605">MSILHNLKKIDLKLLAEELGETVPENAKIIEIKELIENSDLFKKDKEFVRGVVKSIVEDRTTKEFNNQSALEIEKIKLAQLEKEIELQRLKNQSLPGERTSAPLSVENLINSIKTLTIPVPEKPEALHLFFTSSEKAFATKGVPNGLQAEILINLLGDKANNVLTHATEEELSDYEKLKEIFLAEFQPTPRECLSNFKNAQRLPNESHMQFASRLTATFEYYCQVREIKKDFKRLCDLIVADKLYETFDFKTKEYIGVREGKTWFSPTELGRECYLFFSSRGKSLREINNSKLCNRSNEPQVINQAPEASKGESFRRNKNQNIKLERICFVCGAKGEYFHFAKNCPRRFEKNKNEREVSNHFVASGISTKPKSIPRNKLEFIDILVDGKKIKFLKDSGSELIIINKKLFPSKTTAGNIQVKSCFGNEILCQTANFSFACHEHCKPVEIDAVISDQLKMEGIFPPDCLKLFEQNELADVQDEQINSFSLEIQNILPFFSAVLDNESLDLTHIFDISLRDQVQHLVKGYEPAKEPKGTDLRLNVVLRDEIPVSQRSRRMPFAEQKIVDKQIDEWLEKGIIKPSCSYYASPILLTKKRDGTHRLCVDFRQLNKKVVKDSFPMAQVEEVLDHLGDGKVFSTLDLKNGFFHVPVEEKCTKYLAFTCHAGLYEFLRTSFGLSTSPSVFLRFIYNVFRDLIRDNTILIFMDDFIIPARDEIQGLEKLKRVLRVASEYGLEINFKKCQFLKRKIEFLGYVIEEGTIRPSPSKTTAVQNFPQPKNVKQMQSFLGLTGYFRKFVPGYSKIAKPLSDMLRNGAEFEFGPMQKQAFDRLKELLCQSPVLPIFQQGKPIELHTDASSHGFGAVLLQRSDDGELHPIHYMSKKTSPQQEKLSSYELEVLAIVEALKKFRSYLLGTNIKIVTDCDAFQKTMQKRDLTPKIARWALLLEEFEYQVVHRSGQQMRHVDALSRNAVCMVTRSQSEITRNIATAQEADEHIRLLKTLVEKGLRDDYIMKENVLFLQGGGRELIVVPEAMELEIIRGVHNKGHFAAQKTEDLLKRDFYISNVKKKIEQVIMNCIECILCNRKRGKGEGLLNSIPKDKIPLSTYHVDFIGPLPSTNKRYQHIFTVVDAFTK</sequence>
<dbReference type="EMBL" id="BGPR01138711">
    <property type="protein sequence ID" value="GBN62747.1"/>
    <property type="molecule type" value="Genomic_DNA"/>
</dbReference>
<evidence type="ECO:0000256" key="4">
    <source>
        <dbReference type="ARBA" id="ARBA00022722"/>
    </source>
</evidence>
<dbReference type="Pfam" id="PF17917">
    <property type="entry name" value="RT_RNaseH"/>
    <property type="match status" value="1"/>
</dbReference>
<keyword evidence="13" id="KW-1185">Reference proteome</keyword>
<evidence type="ECO:0000313" key="10">
    <source>
        <dbReference type="EMBL" id="GBN62733.1"/>
    </source>
</evidence>
<dbReference type="InterPro" id="IPR041373">
    <property type="entry name" value="RT_RNaseH"/>
</dbReference>
<dbReference type="EC" id="2.7.7.49" evidence="1"/>
<accession>A0A4Y2QHH8</accession>
<gene>
    <name evidence="11" type="primary">Tf2-6_451</name>
    <name evidence="9" type="synonym">Tf2-6_23</name>
    <name evidence="10" type="synonym">Tf2-6_231</name>
    <name evidence="12" type="synonym">Tf2-6_244</name>
    <name evidence="12" type="ORF">AVEN_126671_1</name>
    <name evidence="9" type="ORF">AVEN_244287_1</name>
    <name evidence="10" type="ORF">AVEN_69147_1</name>
    <name evidence="11" type="ORF">AVEN_73364_1</name>
</gene>
<comment type="caution">
    <text evidence="11">The sequence shown here is derived from an EMBL/GenBank/DDBJ whole genome shotgun (WGS) entry which is preliminary data.</text>
</comment>
<evidence type="ECO:0000259" key="8">
    <source>
        <dbReference type="PROSITE" id="PS50878"/>
    </source>
</evidence>
<evidence type="ECO:0000256" key="1">
    <source>
        <dbReference type="ARBA" id="ARBA00012493"/>
    </source>
</evidence>
<dbReference type="AlphaFoldDB" id="A0A4Y2QHH8"/>
<keyword evidence="6" id="KW-0378">Hydrolase</keyword>
<dbReference type="InterPro" id="IPR043502">
    <property type="entry name" value="DNA/RNA_pol_sf"/>
</dbReference>
<dbReference type="Gene3D" id="1.10.340.70">
    <property type="match status" value="1"/>
</dbReference>
<dbReference type="GO" id="GO:0003964">
    <property type="term" value="F:RNA-directed DNA polymerase activity"/>
    <property type="evidence" value="ECO:0007669"/>
    <property type="project" value="UniProtKB-KW"/>
</dbReference>
<dbReference type="EMBL" id="BGPR01138693">
    <property type="protein sequence ID" value="GBN62705.1"/>
    <property type="molecule type" value="Genomic_DNA"/>
</dbReference>
<keyword evidence="7" id="KW-0695">RNA-directed DNA polymerase</keyword>
<dbReference type="Gene3D" id="3.30.70.270">
    <property type="match status" value="2"/>
</dbReference>
<dbReference type="Proteomes" id="UP000499080">
    <property type="component" value="Unassembled WGS sequence"/>
</dbReference>
<evidence type="ECO:0000313" key="11">
    <source>
        <dbReference type="EMBL" id="GBN62734.1"/>
    </source>
</evidence>
<dbReference type="Gene3D" id="3.10.10.10">
    <property type="entry name" value="HIV Type 1 Reverse Transcriptase, subunit A, domain 1"/>
    <property type="match status" value="1"/>
</dbReference>
<dbReference type="InterPro" id="IPR043128">
    <property type="entry name" value="Rev_trsase/Diguanyl_cyclase"/>
</dbReference>
<evidence type="ECO:0000313" key="12">
    <source>
        <dbReference type="EMBL" id="GBN62747.1"/>
    </source>
</evidence>
<name>A0A4Y2QHH8_ARAVE</name>
<keyword evidence="3" id="KW-0548">Nucleotidyltransferase</keyword>
<dbReference type="InterPro" id="IPR041588">
    <property type="entry name" value="Integrase_H2C2"/>
</dbReference>
<dbReference type="EMBL" id="BGPR01138706">
    <property type="protein sequence ID" value="GBN62733.1"/>
    <property type="molecule type" value="Genomic_DNA"/>
</dbReference>
<evidence type="ECO:0000256" key="6">
    <source>
        <dbReference type="ARBA" id="ARBA00022801"/>
    </source>
</evidence>
<organism evidence="11 13">
    <name type="scientific">Araneus ventricosus</name>
    <name type="common">Orbweaver spider</name>
    <name type="synonym">Epeira ventricosa</name>
    <dbReference type="NCBI Taxonomy" id="182803"/>
    <lineage>
        <taxon>Eukaryota</taxon>
        <taxon>Metazoa</taxon>
        <taxon>Ecdysozoa</taxon>
        <taxon>Arthropoda</taxon>
        <taxon>Chelicerata</taxon>
        <taxon>Arachnida</taxon>
        <taxon>Araneae</taxon>
        <taxon>Araneomorphae</taxon>
        <taxon>Entelegynae</taxon>
        <taxon>Araneoidea</taxon>
        <taxon>Araneidae</taxon>
        <taxon>Araneus</taxon>
    </lineage>
</organism>
<dbReference type="Pfam" id="PF17921">
    <property type="entry name" value="Integrase_H2C2"/>
    <property type="match status" value="1"/>
</dbReference>
<dbReference type="InterPro" id="IPR050951">
    <property type="entry name" value="Retrovirus_Pol_polyprotein"/>
</dbReference>
<reference evidence="11 13" key="1">
    <citation type="journal article" date="2019" name="Sci. Rep.">
        <title>Orb-weaving spider Araneus ventricosus genome elucidates the spidroin gene catalogue.</title>
        <authorList>
            <person name="Kono N."/>
            <person name="Nakamura H."/>
            <person name="Ohtoshi R."/>
            <person name="Moran D.A.P."/>
            <person name="Shinohara A."/>
            <person name="Yoshida Y."/>
            <person name="Fujiwara M."/>
            <person name="Mori M."/>
            <person name="Tomita M."/>
            <person name="Arakawa K."/>
        </authorList>
    </citation>
    <scope>NUCLEOTIDE SEQUENCE [LARGE SCALE GENOMIC DNA]</scope>
</reference>
<proteinExistence type="predicted"/>
<dbReference type="CDD" id="cd09274">
    <property type="entry name" value="RNase_HI_RT_Ty3"/>
    <property type="match status" value="1"/>
</dbReference>
<evidence type="ECO:0000256" key="5">
    <source>
        <dbReference type="ARBA" id="ARBA00022759"/>
    </source>
</evidence>
<dbReference type="FunFam" id="3.10.20.370:FF:000001">
    <property type="entry name" value="Retrovirus-related Pol polyprotein from transposon 17.6-like protein"/>
    <property type="match status" value="1"/>
</dbReference>
<dbReference type="OrthoDB" id="7756796at2759"/>
<dbReference type="FunFam" id="3.30.70.270:FF:000026">
    <property type="entry name" value="Transposon Ty3-G Gag-Pol polyprotein"/>
    <property type="match status" value="1"/>
</dbReference>